<reference evidence="1" key="1">
    <citation type="journal article" date="2014" name="Front. Microbiol.">
        <title>High frequency of phylogenetically diverse reductive dehalogenase-homologous genes in deep subseafloor sedimentary metagenomes.</title>
        <authorList>
            <person name="Kawai M."/>
            <person name="Futagami T."/>
            <person name="Toyoda A."/>
            <person name="Takaki Y."/>
            <person name="Nishi S."/>
            <person name="Hori S."/>
            <person name="Arai W."/>
            <person name="Tsubouchi T."/>
            <person name="Morono Y."/>
            <person name="Uchiyama I."/>
            <person name="Ito T."/>
            <person name="Fujiyama A."/>
            <person name="Inagaki F."/>
            <person name="Takami H."/>
        </authorList>
    </citation>
    <scope>NUCLEOTIDE SEQUENCE</scope>
    <source>
        <strain evidence="1">Expedition CK06-06</strain>
    </source>
</reference>
<sequence>MKFDSIDIKIFNTFIESDSLTSTDIAKIIFSPKNRNELISKNTMIDYRMKKWVKSGLIINEIMNKVSHYSLNYDIITYGESHLSVDG</sequence>
<name>X0VE78_9ZZZZ</name>
<proteinExistence type="predicted"/>
<accession>X0VE78</accession>
<evidence type="ECO:0000313" key="1">
    <source>
        <dbReference type="EMBL" id="GAG10788.1"/>
    </source>
</evidence>
<dbReference type="EMBL" id="BARS01022064">
    <property type="protein sequence ID" value="GAG10788.1"/>
    <property type="molecule type" value="Genomic_DNA"/>
</dbReference>
<feature type="non-terminal residue" evidence="1">
    <location>
        <position position="87"/>
    </location>
</feature>
<gene>
    <name evidence="1" type="ORF">S01H1_35316</name>
</gene>
<dbReference type="AlphaFoldDB" id="X0VE78"/>
<comment type="caution">
    <text evidence="1">The sequence shown here is derived from an EMBL/GenBank/DDBJ whole genome shotgun (WGS) entry which is preliminary data.</text>
</comment>
<organism evidence="1">
    <name type="scientific">marine sediment metagenome</name>
    <dbReference type="NCBI Taxonomy" id="412755"/>
    <lineage>
        <taxon>unclassified sequences</taxon>
        <taxon>metagenomes</taxon>
        <taxon>ecological metagenomes</taxon>
    </lineage>
</organism>
<protein>
    <submittedName>
        <fullName evidence="1">Uncharacterized protein</fullName>
    </submittedName>
</protein>